<dbReference type="InterPro" id="IPR024752">
    <property type="entry name" value="Myb/SANT-like_dom"/>
</dbReference>
<name>A0A9P6TBZ8_9BASI</name>
<sequence>MTDEINQDMSDKKPERTKVTARWTLGDERIMINFLLEEKGAGRGAAPQCGFTPPTWAVCATLLKGKEIPGTMPKMAVHCHQKYNKLKANYKTVKELRTIDGMGWDTVRSVLIGSADVWATINPKLSKWSKKAFPFYKEIGSLCDNIVGIGPTQVLESDQNQIEQEPRPDSGSVASDEWISGILQVSDVDELSKEYEPINSPILTRLAPSTPACTSQTPPSPIASGSRFKKRKADSELSPETLGDRIEHVLTNLVTTIKSSLPDHSPALPKGETEGISPVVRAAMTRVEDLVGWPDEFKVQCLTLFLLFPDTASGFMAIKSQSLAQGVLRSMINLKLPK</sequence>
<dbReference type="PANTHER" id="PTHR46934:SF13">
    <property type="entry name" value="MYB_SANT-LIKE DOMAIN-CONTAINING PROTEIN"/>
    <property type="match status" value="1"/>
</dbReference>
<dbReference type="EMBL" id="MU167256">
    <property type="protein sequence ID" value="KAG0146812.1"/>
    <property type="molecule type" value="Genomic_DNA"/>
</dbReference>
<dbReference type="Proteomes" id="UP000886653">
    <property type="component" value="Unassembled WGS sequence"/>
</dbReference>
<comment type="caution">
    <text evidence="3">The sequence shown here is derived from an EMBL/GenBank/DDBJ whole genome shotgun (WGS) entry which is preliminary data.</text>
</comment>
<protein>
    <recommendedName>
        <fullName evidence="2">Myb/SANT-like domain-containing protein</fullName>
    </recommendedName>
</protein>
<feature type="domain" description="Myb/SANT-like" evidence="2">
    <location>
        <begin position="22"/>
        <end position="119"/>
    </location>
</feature>
<dbReference type="PANTHER" id="PTHR46934">
    <property type="entry name" value="MYB_DNA-BIND_3 DOMAIN-CONTAINING PROTEIN-RELATED"/>
    <property type="match status" value="1"/>
</dbReference>
<dbReference type="OrthoDB" id="76215at2759"/>
<keyword evidence="4" id="KW-1185">Reference proteome</keyword>
<dbReference type="Pfam" id="PF12776">
    <property type="entry name" value="Myb_DNA-bind_3"/>
    <property type="match status" value="1"/>
</dbReference>
<evidence type="ECO:0000313" key="4">
    <source>
        <dbReference type="Proteomes" id="UP000886653"/>
    </source>
</evidence>
<proteinExistence type="predicted"/>
<reference evidence="3" key="1">
    <citation type="submission" date="2013-11" db="EMBL/GenBank/DDBJ databases">
        <title>Genome sequence of the fusiform rust pathogen reveals effectors for host alternation and coevolution with pine.</title>
        <authorList>
            <consortium name="DOE Joint Genome Institute"/>
            <person name="Smith K."/>
            <person name="Pendleton A."/>
            <person name="Kubisiak T."/>
            <person name="Anderson C."/>
            <person name="Salamov A."/>
            <person name="Aerts A."/>
            <person name="Riley R."/>
            <person name="Clum A."/>
            <person name="Lindquist E."/>
            <person name="Ence D."/>
            <person name="Campbell M."/>
            <person name="Kronenberg Z."/>
            <person name="Feau N."/>
            <person name="Dhillon B."/>
            <person name="Hamelin R."/>
            <person name="Burleigh J."/>
            <person name="Smith J."/>
            <person name="Yandell M."/>
            <person name="Nelson C."/>
            <person name="Grigoriev I."/>
            <person name="Davis J."/>
        </authorList>
    </citation>
    <scope>NUCLEOTIDE SEQUENCE</scope>
    <source>
        <strain evidence="3">G11</strain>
    </source>
</reference>
<evidence type="ECO:0000256" key="1">
    <source>
        <dbReference type="SAM" id="MobiDB-lite"/>
    </source>
</evidence>
<accession>A0A9P6TBZ8</accession>
<dbReference type="AlphaFoldDB" id="A0A9P6TBZ8"/>
<evidence type="ECO:0000313" key="3">
    <source>
        <dbReference type="EMBL" id="KAG0146812.1"/>
    </source>
</evidence>
<feature type="region of interest" description="Disordered" evidence="1">
    <location>
        <begin position="206"/>
        <end position="239"/>
    </location>
</feature>
<organism evidence="3 4">
    <name type="scientific">Cronartium quercuum f. sp. fusiforme G11</name>
    <dbReference type="NCBI Taxonomy" id="708437"/>
    <lineage>
        <taxon>Eukaryota</taxon>
        <taxon>Fungi</taxon>
        <taxon>Dikarya</taxon>
        <taxon>Basidiomycota</taxon>
        <taxon>Pucciniomycotina</taxon>
        <taxon>Pucciniomycetes</taxon>
        <taxon>Pucciniales</taxon>
        <taxon>Coleosporiaceae</taxon>
        <taxon>Cronartium</taxon>
    </lineage>
</organism>
<gene>
    <name evidence="3" type="ORF">CROQUDRAFT_92301</name>
</gene>
<evidence type="ECO:0000259" key="2">
    <source>
        <dbReference type="Pfam" id="PF12776"/>
    </source>
</evidence>